<sequence length="55" mass="6412">MASSSWMRVAGATFFSFLHYTTAWKTKVRRRRLRSDRLAGSFPWLGTGFGWITRV</sequence>
<protein>
    <submittedName>
        <fullName evidence="1">Uncharacterized protein</fullName>
    </submittedName>
</protein>
<evidence type="ECO:0000313" key="2">
    <source>
        <dbReference type="Proteomes" id="UP000305067"/>
    </source>
</evidence>
<dbReference type="AlphaFoldDB" id="A0A5C3QWP9"/>
<organism evidence="1 2">
    <name type="scientific">Pterulicium gracile</name>
    <dbReference type="NCBI Taxonomy" id="1884261"/>
    <lineage>
        <taxon>Eukaryota</taxon>
        <taxon>Fungi</taxon>
        <taxon>Dikarya</taxon>
        <taxon>Basidiomycota</taxon>
        <taxon>Agaricomycotina</taxon>
        <taxon>Agaricomycetes</taxon>
        <taxon>Agaricomycetidae</taxon>
        <taxon>Agaricales</taxon>
        <taxon>Pleurotineae</taxon>
        <taxon>Pterulaceae</taxon>
        <taxon>Pterulicium</taxon>
    </lineage>
</organism>
<gene>
    <name evidence="1" type="ORF">BDV98DRAFT_561260</name>
</gene>
<reference evidence="1 2" key="1">
    <citation type="journal article" date="2019" name="Nat. Ecol. Evol.">
        <title>Megaphylogeny resolves global patterns of mushroom evolution.</title>
        <authorList>
            <person name="Varga T."/>
            <person name="Krizsan K."/>
            <person name="Foldi C."/>
            <person name="Dima B."/>
            <person name="Sanchez-Garcia M."/>
            <person name="Sanchez-Ramirez S."/>
            <person name="Szollosi G.J."/>
            <person name="Szarkandi J.G."/>
            <person name="Papp V."/>
            <person name="Albert L."/>
            <person name="Andreopoulos W."/>
            <person name="Angelini C."/>
            <person name="Antonin V."/>
            <person name="Barry K.W."/>
            <person name="Bougher N.L."/>
            <person name="Buchanan P."/>
            <person name="Buyck B."/>
            <person name="Bense V."/>
            <person name="Catcheside P."/>
            <person name="Chovatia M."/>
            <person name="Cooper J."/>
            <person name="Damon W."/>
            <person name="Desjardin D."/>
            <person name="Finy P."/>
            <person name="Geml J."/>
            <person name="Haridas S."/>
            <person name="Hughes K."/>
            <person name="Justo A."/>
            <person name="Karasinski D."/>
            <person name="Kautmanova I."/>
            <person name="Kiss B."/>
            <person name="Kocsube S."/>
            <person name="Kotiranta H."/>
            <person name="LaButti K.M."/>
            <person name="Lechner B.E."/>
            <person name="Liimatainen K."/>
            <person name="Lipzen A."/>
            <person name="Lukacs Z."/>
            <person name="Mihaltcheva S."/>
            <person name="Morgado L.N."/>
            <person name="Niskanen T."/>
            <person name="Noordeloos M.E."/>
            <person name="Ohm R.A."/>
            <person name="Ortiz-Santana B."/>
            <person name="Ovrebo C."/>
            <person name="Racz N."/>
            <person name="Riley R."/>
            <person name="Savchenko A."/>
            <person name="Shiryaev A."/>
            <person name="Soop K."/>
            <person name="Spirin V."/>
            <person name="Szebenyi C."/>
            <person name="Tomsovsky M."/>
            <person name="Tulloss R.E."/>
            <person name="Uehling J."/>
            <person name="Grigoriev I.V."/>
            <person name="Vagvolgyi C."/>
            <person name="Papp T."/>
            <person name="Martin F.M."/>
            <person name="Miettinen O."/>
            <person name="Hibbett D.S."/>
            <person name="Nagy L.G."/>
        </authorList>
    </citation>
    <scope>NUCLEOTIDE SEQUENCE [LARGE SCALE GENOMIC DNA]</scope>
    <source>
        <strain evidence="1 2">CBS 309.79</strain>
    </source>
</reference>
<dbReference type="Proteomes" id="UP000305067">
    <property type="component" value="Unassembled WGS sequence"/>
</dbReference>
<proteinExistence type="predicted"/>
<dbReference type="EMBL" id="ML178817">
    <property type="protein sequence ID" value="TFL04971.1"/>
    <property type="molecule type" value="Genomic_DNA"/>
</dbReference>
<name>A0A5C3QWP9_9AGAR</name>
<keyword evidence="2" id="KW-1185">Reference proteome</keyword>
<accession>A0A5C3QWP9</accession>
<evidence type="ECO:0000313" key="1">
    <source>
        <dbReference type="EMBL" id="TFL04971.1"/>
    </source>
</evidence>